<sequence>MPSRSHAVAVDDWSPRATLLGYTALTYAISWSLWGVWAISETGSTPTGTVLFVLGGLGPFAASAVLVRASGRYVRAWLREIFEARIALRYYALALALPVALLLGAAVIHVVLFDGVVTPGLLPGVIEYPLFLGFVVLFGGGLEEPGWRGYLLPALQNAYSPLTAGLLVGVVWAGWHLPLVFIPGTIQNTLPLGLYLLQLVELSILLAWLTNRVDGRILPAILLHAGANALLNYYPVGGAAGATTPLGFGLLVMMLTIAVVALVISAGPSLGVARPAR</sequence>
<dbReference type="STRING" id="1230456.C468_00630"/>
<evidence type="ECO:0000313" key="4">
    <source>
        <dbReference type="Proteomes" id="UP000011546"/>
    </source>
</evidence>
<feature type="transmembrane region" description="Helical" evidence="1">
    <location>
        <begin position="90"/>
        <end position="113"/>
    </location>
</feature>
<dbReference type="AlphaFoldDB" id="M0PMN7"/>
<dbReference type="Proteomes" id="UP000011546">
    <property type="component" value="Unassembled WGS sequence"/>
</dbReference>
<evidence type="ECO:0000259" key="2">
    <source>
        <dbReference type="Pfam" id="PF02517"/>
    </source>
</evidence>
<dbReference type="RefSeq" id="WP_008846907.1">
    <property type="nucleotide sequence ID" value="NZ_AOJH01000006.1"/>
</dbReference>
<evidence type="ECO:0000256" key="1">
    <source>
        <dbReference type="SAM" id="Phobius"/>
    </source>
</evidence>
<dbReference type="GO" id="GO:0080120">
    <property type="term" value="P:CAAX-box protein maturation"/>
    <property type="evidence" value="ECO:0007669"/>
    <property type="project" value="UniProtKB-ARBA"/>
</dbReference>
<feature type="transmembrane region" description="Helical" evidence="1">
    <location>
        <begin position="51"/>
        <end position="69"/>
    </location>
</feature>
<comment type="caution">
    <text evidence="3">The sequence shown here is derived from an EMBL/GenBank/DDBJ whole genome shotgun (WGS) entry which is preliminary data.</text>
</comment>
<proteinExistence type="predicted"/>
<evidence type="ECO:0000313" key="3">
    <source>
        <dbReference type="EMBL" id="EMA69995.1"/>
    </source>
</evidence>
<accession>M0PMN7</accession>
<protein>
    <submittedName>
        <fullName evidence="3">Abortive infection protein</fullName>
    </submittedName>
</protein>
<feature type="transmembrane region" description="Helical" evidence="1">
    <location>
        <begin position="248"/>
        <end position="273"/>
    </location>
</feature>
<feature type="transmembrane region" description="Helical" evidence="1">
    <location>
        <begin position="217"/>
        <end position="236"/>
    </location>
</feature>
<gene>
    <name evidence="3" type="ORF">C468_00630</name>
</gene>
<dbReference type="Pfam" id="PF02517">
    <property type="entry name" value="Rce1-like"/>
    <property type="match status" value="1"/>
</dbReference>
<keyword evidence="1" id="KW-0472">Membrane</keyword>
<feature type="transmembrane region" description="Helical" evidence="1">
    <location>
        <begin position="162"/>
        <end position="186"/>
    </location>
</feature>
<dbReference type="EMBL" id="AOJH01000006">
    <property type="protein sequence ID" value="EMA69995.1"/>
    <property type="molecule type" value="Genomic_DNA"/>
</dbReference>
<feature type="transmembrane region" description="Helical" evidence="1">
    <location>
        <begin position="192"/>
        <end position="210"/>
    </location>
</feature>
<name>M0PMN7_9EURY</name>
<organism evidence="3 4">
    <name type="scientific">Halorubrum kocurii JCM 14978</name>
    <dbReference type="NCBI Taxonomy" id="1230456"/>
    <lineage>
        <taxon>Archaea</taxon>
        <taxon>Methanobacteriati</taxon>
        <taxon>Methanobacteriota</taxon>
        <taxon>Stenosarchaea group</taxon>
        <taxon>Halobacteria</taxon>
        <taxon>Halobacteriales</taxon>
        <taxon>Haloferacaceae</taxon>
        <taxon>Halorubrum</taxon>
    </lineage>
</organism>
<dbReference type="GO" id="GO:0004175">
    <property type="term" value="F:endopeptidase activity"/>
    <property type="evidence" value="ECO:0007669"/>
    <property type="project" value="UniProtKB-ARBA"/>
</dbReference>
<keyword evidence="4" id="KW-1185">Reference proteome</keyword>
<dbReference type="PANTHER" id="PTHR35797:SF1">
    <property type="entry name" value="PROTEASE"/>
    <property type="match status" value="1"/>
</dbReference>
<dbReference type="OrthoDB" id="28575at2157"/>
<keyword evidence="1" id="KW-0812">Transmembrane</keyword>
<feature type="domain" description="CAAX prenyl protease 2/Lysostaphin resistance protein A-like" evidence="2">
    <location>
        <begin position="129"/>
        <end position="230"/>
    </location>
</feature>
<reference evidence="3 4" key="1">
    <citation type="journal article" date="2014" name="PLoS Genet.">
        <title>Phylogenetically driven sequencing of extremely halophilic archaea reveals strategies for static and dynamic osmo-response.</title>
        <authorList>
            <person name="Becker E.A."/>
            <person name="Seitzer P.M."/>
            <person name="Tritt A."/>
            <person name="Larsen D."/>
            <person name="Krusor M."/>
            <person name="Yao A.I."/>
            <person name="Wu D."/>
            <person name="Madern D."/>
            <person name="Eisen J.A."/>
            <person name="Darling A.E."/>
            <person name="Facciotti M.T."/>
        </authorList>
    </citation>
    <scope>NUCLEOTIDE SEQUENCE [LARGE SCALE GENOMIC DNA]</scope>
    <source>
        <strain evidence="3 4">JCM 14978</strain>
    </source>
</reference>
<feature type="transmembrane region" description="Helical" evidence="1">
    <location>
        <begin position="20"/>
        <end position="39"/>
    </location>
</feature>
<feature type="transmembrane region" description="Helical" evidence="1">
    <location>
        <begin position="125"/>
        <end position="142"/>
    </location>
</feature>
<dbReference type="PATRIC" id="fig|1230456.3.peg.109"/>
<dbReference type="InterPro" id="IPR003675">
    <property type="entry name" value="Rce1/LyrA-like_dom"/>
</dbReference>
<dbReference type="PANTHER" id="PTHR35797">
    <property type="entry name" value="PROTEASE-RELATED"/>
    <property type="match status" value="1"/>
</dbReference>
<dbReference type="InterPro" id="IPR042150">
    <property type="entry name" value="MmRce1-like"/>
</dbReference>
<keyword evidence="1" id="KW-1133">Transmembrane helix</keyword>